<evidence type="ECO:0000313" key="1">
    <source>
        <dbReference type="EMBL" id="GJT66148.1"/>
    </source>
</evidence>
<name>A0ABQ5FS08_9ASTR</name>
<reference evidence="1" key="1">
    <citation type="journal article" date="2022" name="Int. J. Mol. Sci.">
        <title>Draft Genome of Tanacetum Coccineum: Genomic Comparison of Closely Related Tanacetum-Family Plants.</title>
        <authorList>
            <person name="Yamashiro T."/>
            <person name="Shiraishi A."/>
            <person name="Nakayama K."/>
            <person name="Satake H."/>
        </authorList>
    </citation>
    <scope>NUCLEOTIDE SEQUENCE</scope>
</reference>
<evidence type="ECO:0000313" key="2">
    <source>
        <dbReference type="Proteomes" id="UP001151760"/>
    </source>
</evidence>
<sequence>MEKPQSLILTSGPPLKGTMKKMTNLLKALNGVIETLQVIQDTFKDDPALNKKSSVEFLQATALKQEEHLALWAKSSTFMAWNLGPRMTAIESSQAEIKNEVSSLRQVTSDIKCMMTKIYQAFKGETYDINDDKVEKEQVSEEPKHVVPISSVKPTETPELVKASSIVRPDPDAPILVPYMINGKMFYLTEEQIQAHMDKEDQNKKAKEEAK</sequence>
<protein>
    <submittedName>
        <fullName evidence="1">Uncharacterized protein</fullName>
    </submittedName>
</protein>
<dbReference type="EMBL" id="BQNB010017689">
    <property type="protein sequence ID" value="GJT66148.1"/>
    <property type="molecule type" value="Genomic_DNA"/>
</dbReference>
<organism evidence="1 2">
    <name type="scientific">Tanacetum coccineum</name>
    <dbReference type="NCBI Taxonomy" id="301880"/>
    <lineage>
        <taxon>Eukaryota</taxon>
        <taxon>Viridiplantae</taxon>
        <taxon>Streptophyta</taxon>
        <taxon>Embryophyta</taxon>
        <taxon>Tracheophyta</taxon>
        <taxon>Spermatophyta</taxon>
        <taxon>Magnoliopsida</taxon>
        <taxon>eudicotyledons</taxon>
        <taxon>Gunneridae</taxon>
        <taxon>Pentapetalae</taxon>
        <taxon>asterids</taxon>
        <taxon>campanulids</taxon>
        <taxon>Asterales</taxon>
        <taxon>Asteraceae</taxon>
        <taxon>Asteroideae</taxon>
        <taxon>Anthemideae</taxon>
        <taxon>Anthemidinae</taxon>
        <taxon>Tanacetum</taxon>
    </lineage>
</organism>
<keyword evidence="2" id="KW-1185">Reference proteome</keyword>
<comment type="caution">
    <text evidence="1">The sequence shown here is derived from an EMBL/GenBank/DDBJ whole genome shotgun (WGS) entry which is preliminary data.</text>
</comment>
<gene>
    <name evidence="1" type="ORF">Tco_1017628</name>
</gene>
<reference evidence="1" key="2">
    <citation type="submission" date="2022-01" db="EMBL/GenBank/DDBJ databases">
        <authorList>
            <person name="Yamashiro T."/>
            <person name="Shiraishi A."/>
            <person name="Satake H."/>
            <person name="Nakayama K."/>
        </authorList>
    </citation>
    <scope>NUCLEOTIDE SEQUENCE</scope>
</reference>
<accession>A0ABQ5FS08</accession>
<dbReference type="Proteomes" id="UP001151760">
    <property type="component" value="Unassembled WGS sequence"/>
</dbReference>
<proteinExistence type="predicted"/>